<dbReference type="InterPro" id="IPR020846">
    <property type="entry name" value="MFS_dom"/>
</dbReference>
<keyword evidence="3 6" id="KW-1133">Transmembrane helix</keyword>
<comment type="subcellular location">
    <subcellularLocation>
        <location evidence="1">Cell membrane</location>
        <topology evidence="1">Multi-pass membrane protein</topology>
    </subcellularLocation>
</comment>
<feature type="transmembrane region" description="Helical" evidence="6">
    <location>
        <begin position="90"/>
        <end position="109"/>
    </location>
</feature>
<feature type="transmembrane region" description="Helical" evidence="6">
    <location>
        <begin position="154"/>
        <end position="175"/>
    </location>
</feature>
<dbReference type="GO" id="GO:0022857">
    <property type="term" value="F:transmembrane transporter activity"/>
    <property type="evidence" value="ECO:0007669"/>
    <property type="project" value="InterPro"/>
</dbReference>
<dbReference type="EMBL" id="JACBZD010000001">
    <property type="protein sequence ID" value="NYI06434.1"/>
    <property type="molecule type" value="Genomic_DNA"/>
</dbReference>
<dbReference type="InterPro" id="IPR036259">
    <property type="entry name" value="MFS_trans_sf"/>
</dbReference>
<keyword evidence="4 6" id="KW-0472">Membrane</keyword>
<dbReference type="PANTHER" id="PTHR42718:SF49">
    <property type="entry name" value="EXPORT PROTEIN"/>
    <property type="match status" value="1"/>
</dbReference>
<feature type="transmembrane region" description="Helical" evidence="6">
    <location>
        <begin position="121"/>
        <end position="142"/>
    </location>
</feature>
<evidence type="ECO:0000256" key="5">
    <source>
        <dbReference type="ARBA" id="ARBA00023251"/>
    </source>
</evidence>
<dbReference type="AlphaFoldDB" id="A0A853A0H6"/>
<dbReference type="RefSeq" id="WP_179815015.1">
    <property type="nucleotide sequence ID" value="NZ_JACBZD010000001.1"/>
</dbReference>
<feature type="transmembrane region" description="Helical" evidence="6">
    <location>
        <begin position="62"/>
        <end position="83"/>
    </location>
</feature>
<feature type="transmembrane region" description="Helical" evidence="6">
    <location>
        <begin position="414"/>
        <end position="435"/>
    </location>
</feature>
<feature type="transmembrane region" description="Helical" evidence="6">
    <location>
        <begin position="278"/>
        <end position="299"/>
    </location>
</feature>
<feature type="transmembrane region" description="Helical" evidence="6">
    <location>
        <begin position="25"/>
        <end position="42"/>
    </location>
</feature>
<dbReference type="PANTHER" id="PTHR42718">
    <property type="entry name" value="MAJOR FACILITATOR SUPERFAMILY MULTIDRUG TRANSPORTER MFSC"/>
    <property type="match status" value="1"/>
</dbReference>
<proteinExistence type="predicted"/>
<evidence type="ECO:0000259" key="7">
    <source>
        <dbReference type="PROSITE" id="PS50850"/>
    </source>
</evidence>
<gene>
    <name evidence="8" type="ORF">FHU37_003377</name>
</gene>
<evidence type="ECO:0000313" key="8">
    <source>
        <dbReference type="EMBL" id="NYI06434.1"/>
    </source>
</evidence>
<accession>A0A853A0H6</accession>
<keyword evidence="9" id="KW-1185">Reference proteome</keyword>
<dbReference type="SUPFAM" id="SSF103473">
    <property type="entry name" value="MFS general substrate transporter"/>
    <property type="match status" value="1"/>
</dbReference>
<dbReference type="Gene3D" id="1.20.1720.10">
    <property type="entry name" value="Multidrug resistance protein D"/>
    <property type="match status" value="1"/>
</dbReference>
<evidence type="ECO:0000256" key="6">
    <source>
        <dbReference type="SAM" id="Phobius"/>
    </source>
</evidence>
<keyword evidence="5" id="KW-0046">Antibiotic resistance</keyword>
<sequence length="484" mass="48167">MTDLATDPTAPTASARPTATSARRTVLVTCAATFLVLADYTAPLVTVPETAAALGASPAAQTWLIAAISLGLAALLLVAGALADDHGRRRIFVLGTAGFAVTTAIGALASDAPTFIAARVLQGATGAAVLATSLGLIAAALPPGPDRIRATGRWGATVGLGIALGPLVSAAGTTLGGWRLSYLALAVPAAALAPLAHRTLTESRAATRRPLDLPGALLFTTAVTAVLVTVTEGRDGWGRPVLLLPAAVALLALTAFTLVELRRPHPMVDLRLLRSGPFLAAVVGGLFTGVSVVGLMSYLPTVLQRAVGYTPLETAWMFGLWSGLSVLASLRAHLLAHRLASHQLLATALALCAAGHLALLGAVGSGSTLRLLAGMAVGGVGIGLANAANARLAVESVPADRSAMGSGANNTARYTGAALGVAVTVAVVAAAPGATTPAEALATGADAALLVAAALALLGAAIVLLAGARRPPRTDHARRTGEPG</sequence>
<dbReference type="GO" id="GO:0046677">
    <property type="term" value="P:response to antibiotic"/>
    <property type="evidence" value="ECO:0007669"/>
    <property type="project" value="UniProtKB-KW"/>
</dbReference>
<evidence type="ECO:0000256" key="2">
    <source>
        <dbReference type="ARBA" id="ARBA00022692"/>
    </source>
</evidence>
<evidence type="ECO:0000256" key="3">
    <source>
        <dbReference type="ARBA" id="ARBA00022989"/>
    </source>
</evidence>
<feature type="transmembrane region" description="Helical" evidence="6">
    <location>
        <begin position="344"/>
        <end position="365"/>
    </location>
</feature>
<dbReference type="Proteomes" id="UP000567795">
    <property type="component" value="Unassembled WGS sequence"/>
</dbReference>
<feature type="transmembrane region" description="Helical" evidence="6">
    <location>
        <begin position="447"/>
        <end position="468"/>
    </location>
</feature>
<reference evidence="8 9" key="1">
    <citation type="submission" date="2020-07" db="EMBL/GenBank/DDBJ databases">
        <title>Sequencing the genomes of 1000 actinobacteria strains.</title>
        <authorList>
            <person name="Klenk H.-P."/>
        </authorList>
    </citation>
    <scope>NUCLEOTIDE SEQUENCE [LARGE SCALE GENOMIC DNA]</scope>
    <source>
        <strain evidence="8 9">DSM 42178</strain>
    </source>
</reference>
<dbReference type="GO" id="GO:0005886">
    <property type="term" value="C:plasma membrane"/>
    <property type="evidence" value="ECO:0007669"/>
    <property type="project" value="UniProtKB-SubCell"/>
</dbReference>
<evidence type="ECO:0000313" key="9">
    <source>
        <dbReference type="Proteomes" id="UP000567795"/>
    </source>
</evidence>
<dbReference type="Pfam" id="PF07690">
    <property type="entry name" value="MFS_1"/>
    <property type="match status" value="1"/>
</dbReference>
<evidence type="ECO:0000256" key="1">
    <source>
        <dbReference type="ARBA" id="ARBA00004651"/>
    </source>
</evidence>
<feature type="transmembrane region" description="Helical" evidence="6">
    <location>
        <begin position="237"/>
        <end position="258"/>
    </location>
</feature>
<organism evidence="8 9">
    <name type="scientific">Allostreptomyces psammosilenae</name>
    <dbReference type="NCBI Taxonomy" id="1892865"/>
    <lineage>
        <taxon>Bacteria</taxon>
        <taxon>Bacillati</taxon>
        <taxon>Actinomycetota</taxon>
        <taxon>Actinomycetes</taxon>
        <taxon>Kitasatosporales</taxon>
        <taxon>Streptomycetaceae</taxon>
        <taxon>Allostreptomyces</taxon>
    </lineage>
</organism>
<dbReference type="Gene3D" id="1.20.1250.20">
    <property type="entry name" value="MFS general substrate transporter like domains"/>
    <property type="match status" value="1"/>
</dbReference>
<comment type="caution">
    <text evidence="8">The sequence shown here is derived from an EMBL/GenBank/DDBJ whole genome shotgun (WGS) entry which is preliminary data.</text>
</comment>
<protein>
    <submittedName>
        <fullName evidence="8">MFS family permease</fullName>
    </submittedName>
</protein>
<name>A0A853A0H6_9ACTN</name>
<feature type="transmembrane region" description="Helical" evidence="6">
    <location>
        <begin position="314"/>
        <end position="332"/>
    </location>
</feature>
<dbReference type="InterPro" id="IPR011701">
    <property type="entry name" value="MFS"/>
</dbReference>
<evidence type="ECO:0000256" key="4">
    <source>
        <dbReference type="ARBA" id="ARBA00023136"/>
    </source>
</evidence>
<feature type="domain" description="Major facilitator superfamily (MFS) profile" evidence="7">
    <location>
        <begin position="25"/>
        <end position="471"/>
    </location>
</feature>
<feature type="transmembrane region" description="Helical" evidence="6">
    <location>
        <begin position="181"/>
        <end position="201"/>
    </location>
</feature>
<dbReference type="PROSITE" id="PS50850">
    <property type="entry name" value="MFS"/>
    <property type="match status" value="1"/>
</dbReference>
<feature type="transmembrane region" description="Helical" evidence="6">
    <location>
        <begin position="213"/>
        <end position="231"/>
    </location>
</feature>
<keyword evidence="2 6" id="KW-0812">Transmembrane</keyword>
<feature type="transmembrane region" description="Helical" evidence="6">
    <location>
        <begin position="371"/>
        <end position="394"/>
    </location>
</feature>